<evidence type="ECO:0000313" key="1">
    <source>
        <dbReference type="EMBL" id="CAK8985881.1"/>
    </source>
</evidence>
<keyword evidence="3" id="KW-1185">Reference proteome</keyword>
<evidence type="ECO:0000313" key="3">
    <source>
        <dbReference type="Proteomes" id="UP001642484"/>
    </source>
</evidence>
<dbReference type="EMBL" id="CAXAMN010001625">
    <property type="protein sequence ID" value="CAK8995456.1"/>
    <property type="molecule type" value="Genomic_DNA"/>
</dbReference>
<comment type="caution">
    <text evidence="1">The sequence shown here is derived from an EMBL/GenBank/DDBJ whole genome shotgun (WGS) entry which is preliminary data.</text>
</comment>
<evidence type="ECO:0000313" key="2">
    <source>
        <dbReference type="EMBL" id="CAK8995456.1"/>
    </source>
</evidence>
<dbReference type="EMBL" id="CAXAMN010000015">
    <property type="protein sequence ID" value="CAK8985881.1"/>
    <property type="molecule type" value="Genomic_DNA"/>
</dbReference>
<sequence length="171" mass="18610">MTAVAVESSDALEGRGPSDLQVQNTFIAGFGPGDDIMVPPKPLSAPGAVTGGALRLHSLPESCERCDVSADDCVAELETNFDSDVADAGPSSSSEGGNPDLLHAKGRCQPCLFQSRYFSDPETYPACTKPDCLARYCHLPHSEDYIAKYKSYKRRYEKKNRTAYRKQLEAL</sequence>
<dbReference type="Proteomes" id="UP001642484">
    <property type="component" value="Unassembled WGS sequence"/>
</dbReference>
<name>A0ABP0H8P4_9DINO</name>
<proteinExistence type="predicted"/>
<gene>
    <name evidence="1" type="ORF">CCMP2556_LOCUS308</name>
    <name evidence="2" type="ORF">CCMP2556_LOCUS4033</name>
</gene>
<accession>A0ABP0H8P4</accession>
<protein>
    <submittedName>
        <fullName evidence="1">Uncharacterized protein</fullName>
    </submittedName>
</protein>
<reference evidence="1 3" key="1">
    <citation type="submission" date="2024-02" db="EMBL/GenBank/DDBJ databases">
        <authorList>
            <person name="Chen Y."/>
            <person name="Shah S."/>
            <person name="Dougan E. K."/>
            <person name="Thang M."/>
            <person name="Chan C."/>
        </authorList>
    </citation>
    <scope>NUCLEOTIDE SEQUENCE [LARGE SCALE GENOMIC DNA]</scope>
</reference>
<organism evidence="1 3">
    <name type="scientific">Durusdinium trenchii</name>
    <dbReference type="NCBI Taxonomy" id="1381693"/>
    <lineage>
        <taxon>Eukaryota</taxon>
        <taxon>Sar</taxon>
        <taxon>Alveolata</taxon>
        <taxon>Dinophyceae</taxon>
        <taxon>Suessiales</taxon>
        <taxon>Symbiodiniaceae</taxon>
        <taxon>Durusdinium</taxon>
    </lineage>
</organism>